<sequence length="122" mass="14156">MLSPANEYKRQQSRPDFDVESKQALVKATLECLTRSLGIVEVAQDRTTEVYRHHSARALTAIYVLQSSLDFERGGDIATNLFQLYEYSRQQLLKHMRRDDTANVPQARRAMREILDAWQQIS</sequence>
<dbReference type="SUPFAM" id="SSF101116">
    <property type="entry name" value="Flagellar export chaperone FliS"/>
    <property type="match status" value="1"/>
</dbReference>
<name>A0ABW4EJN6_9RHOB</name>
<keyword evidence="4" id="KW-1005">Bacterial flagellum biogenesis</keyword>
<keyword evidence="6" id="KW-0966">Cell projection</keyword>
<proteinExistence type="inferred from homology"/>
<keyword evidence="5" id="KW-0143">Chaperone</keyword>
<dbReference type="Gene3D" id="1.20.120.340">
    <property type="entry name" value="Flagellar protein FliS"/>
    <property type="match status" value="1"/>
</dbReference>
<evidence type="ECO:0000313" key="7">
    <source>
        <dbReference type="Proteomes" id="UP001597186"/>
    </source>
</evidence>
<dbReference type="EMBL" id="JBHUDD010000137">
    <property type="protein sequence ID" value="MFD1510662.1"/>
    <property type="molecule type" value="Genomic_DNA"/>
</dbReference>
<gene>
    <name evidence="6" type="primary">fliS</name>
    <name evidence="6" type="ORF">ACFTOW_14840</name>
</gene>
<evidence type="ECO:0000256" key="1">
    <source>
        <dbReference type="ARBA" id="ARBA00004514"/>
    </source>
</evidence>
<dbReference type="RefSeq" id="WP_379917051.1">
    <property type="nucleotide sequence ID" value="NZ_JBHUDD010000137.1"/>
</dbReference>
<dbReference type="InterPro" id="IPR003713">
    <property type="entry name" value="FliS"/>
</dbReference>
<dbReference type="InterPro" id="IPR036584">
    <property type="entry name" value="FliS_sf"/>
</dbReference>
<keyword evidence="7" id="KW-1185">Reference proteome</keyword>
<dbReference type="Pfam" id="PF02561">
    <property type="entry name" value="FliS"/>
    <property type="match status" value="1"/>
</dbReference>
<evidence type="ECO:0000256" key="3">
    <source>
        <dbReference type="ARBA" id="ARBA00022490"/>
    </source>
</evidence>
<reference evidence="7" key="1">
    <citation type="journal article" date="2019" name="Int. J. Syst. Evol. Microbiol.">
        <title>The Global Catalogue of Microorganisms (GCM) 10K type strain sequencing project: providing services to taxonomists for standard genome sequencing and annotation.</title>
        <authorList>
            <consortium name="The Broad Institute Genomics Platform"/>
            <consortium name="The Broad Institute Genome Sequencing Center for Infectious Disease"/>
            <person name="Wu L."/>
            <person name="Ma J."/>
        </authorList>
    </citation>
    <scope>NUCLEOTIDE SEQUENCE [LARGE SCALE GENOMIC DNA]</scope>
    <source>
        <strain evidence="7">CGMCC 1.12477</strain>
    </source>
</reference>
<dbReference type="Proteomes" id="UP001597186">
    <property type="component" value="Unassembled WGS sequence"/>
</dbReference>
<organism evidence="6 7">
    <name type="scientific">Lacimonas salitolerans</name>
    <dbReference type="NCBI Taxonomy" id="1323750"/>
    <lineage>
        <taxon>Bacteria</taxon>
        <taxon>Pseudomonadati</taxon>
        <taxon>Pseudomonadota</taxon>
        <taxon>Alphaproteobacteria</taxon>
        <taxon>Rhodobacterales</taxon>
        <taxon>Paracoccaceae</taxon>
        <taxon>Lacimonas</taxon>
    </lineage>
</organism>
<keyword evidence="3" id="KW-0963">Cytoplasm</keyword>
<comment type="subcellular location">
    <subcellularLocation>
        <location evidence="1">Cytoplasm</location>
        <location evidence="1">Cytosol</location>
    </subcellularLocation>
</comment>
<accession>A0ABW4EJN6</accession>
<comment type="similarity">
    <text evidence="2">Belongs to the FliS family.</text>
</comment>
<evidence type="ECO:0000313" key="6">
    <source>
        <dbReference type="EMBL" id="MFD1510662.1"/>
    </source>
</evidence>
<dbReference type="PANTHER" id="PTHR34773:SF1">
    <property type="entry name" value="FLAGELLAR SECRETION CHAPERONE FLIS"/>
    <property type="match status" value="1"/>
</dbReference>
<evidence type="ECO:0000256" key="4">
    <source>
        <dbReference type="ARBA" id="ARBA00022795"/>
    </source>
</evidence>
<keyword evidence="6" id="KW-0282">Flagellum</keyword>
<evidence type="ECO:0000256" key="2">
    <source>
        <dbReference type="ARBA" id="ARBA00008787"/>
    </source>
</evidence>
<dbReference type="PANTHER" id="PTHR34773">
    <property type="entry name" value="FLAGELLAR SECRETION CHAPERONE FLIS"/>
    <property type="match status" value="1"/>
</dbReference>
<dbReference type="CDD" id="cd16098">
    <property type="entry name" value="FliS"/>
    <property type="match status" value="1"/>
</dbReference>
<keyword evidence="6" id="KW-0969">Cilium</keyword>
<evidence type="ECO:0000256" key="5">
    <source>
        <dbReference type="ARBA" id="ARBA00023186"/>
    </source>
</evidence>
<protein>
    <submittedName>
        <fullName evidence="6">Flagellar export chaperone FliS</fullName>
    </submittedName>
</protein>
<comment type="caution">
    <text evidence="6">The sequence shown here is derived from an EMBL/GenBank/DDBJ whole genome shotgun (WGS) entry which is preliminary data.</text>
</comment>